<accession>A0A518ISW2</accession>
<keyword evidence="2" id="KW-1185">Reference proteome</keyword>
<dbReference type="EMBL" id="CP036318">
    <property type="protein sequence ID" value="QDV56182.1"/>
    <property type="molecule type" value="Genomic_DNA"/>
</dbReference>
<sequence>MQLPCREHRALRRISPLKFKMHDENSVKVFCPPLGEEARRLPQSVERARITPLRTSQRYNPSPTTMLTAATIIVIAFKLKCTISDGQML</sequence>
<reference evidence="1 2" key="1">
    <citation type="submission" date="2019-02" db="EMBL/GenBank/DDBJ databases">
        <title>Deep-cultivation of Planctomycetes and their phenomic and genomic characterization uncovers novel biology.</title>
        <authorList>
            <person name="Wiegand S."/>
            <person name="Jogler M."/>
            <person name="Boedeker C."/>
            <person name="Pinto D."/>
            <person name="Vollmers J."/>
            <person name="Rivas-Marin E."/>
            <person name="Kohn T."/>
            <person name="Peeters S.H."/>
            <person name="Heuer A."/>
            <person name="Rast P."/>
            <person name="Oberbeckmann S."/>
            <person name="Bunk B."/>
            <person name="Jeske O."/>
            <person name="Meyerdierks A."/>
            <person name="Storesund J.E."/>
            <person name="Kallscheuer N."/>
            <person name="Luecker S."/>
            <person name="Lage O.M."/>
            <person name="Pohl T."/>
            <person name="Merkel B.J."/>
            <person name="Hornburger P."/>
            <person name="Mueller R.-W."/>
            <person name="Bruemmer F."/>
            <person name="Labrenz M."/>
            <person name="Spormann A.M."/>
            <person name="Op den Camp H."/>
            <person name="Overmann J."/>
            <person name="Amann R."/>
            <person name="Jetten M.S.M."/>
            <person name="Mascher T."/>
            <person name="Medema M.H."/>
            <person name="Devos D.P."/>
            <person name="Kaster A.-K."/>
            <person name="Ovreas L."/>
            <person name="Rohde M."/>
            <person name="Galperin M.Y."/>
            <person name="Jogler C."/>
        </authorList>
    </citation>
    <scope>NUCLEOTIDE SEQUENCE [LARGE SCALE GENOMIC DNA]</scope>
    <source>
        <strain evidence="1 2">Mal33</strain>
    </source>
</reference>
<organism evidence="1 2">
    <name type="scientific">Rosistilla oblonga</name>
    <dbReference type="NCBI Taxonomy" id="2527990"/>
    <lineage>
        <taxon>Bacteria</taxon>
        <taxon>Pseudomonadati</taxon>
        <taxon>Planctomycetota</taxon>
        <taxon>Planctomycetia</taxon>
        <taxon>Pirellulales</taxon>
        <taxon>Pirellulaceae</taxon>
        <taxon>Rosistilla</taxon>
    </lineage>
</organism>
<dbReference type="Proteomes" id="UP000316770">
    <property type="component" value="Chromosome"/>
</dbReference>
<protein>
    <submittedName>
        <fullName evidence="1">Uncharacterized protein</fullName>
    </submittedName>
</protein>
<evidence type="ECO:0000313" key="1">
    <source>
        <dbReference type="EMBL" id="QDV56182.1"/>
    </source>
</evidence>
<gene>
    <name evidence="1" type="ORF">Mal33_21630</name>
</gene>
<evidence type="ECO:0000313" key="2">
    <source>
        <dbReference type="Proteomes" id="UP000316770"/>
    </source>
</evidence>
<proteinExistence type="predicted"/>
<dbReference type="AlphaFoldDB" id="A0A518ISW2"/>
<name>A0A518ISW2_9BACT</name>